<accession>A0A150HK96</accession>
<keyword evidence="1" id="KW-0812">Transmembrane</keyword>
<dbReference type="InterPro" id="IPR009305">
    <property type="entry name" value="Mpo1-like"/>
</dbReference>
<feature type="transmembrane region" description="Helical" evidence="1">
    <location>
        <begin position="68"/>
        <end position="87"/>
    </location>
</feature>
<dbReference type="Pfam" id="PF06127">
    <property type="entry name" value="Mpo1-like"/>
    <property type="match status" value="1"/>
</dbReference>
<evidence type="ECO:0000313" key="3">
    <source>
        <dbReference type="Proteomes" id="UP000075680"/>
    </source>
</evidence>
<evidence type="ECO:0008006" key="4">
    <source>
        <dbReference type="Google" id="ProtNLM"/>
    </source>
</evidence>
<evidence type="ECO:0000256" key="1">
    <source>
        <dbReference type="SAM" id="Phobius"/>
    </source>
</evidence>
<feature type="transmembrane region" description="Helical" evidence="1">
    <location>
        <begin position="45"/>
        <end position="62"/>
    </location>
</feature>
<dbReference type="EMBL" id="JRUE01000239">
    <property type="protein sequence ID" value="KXZ63817.1"/>
    <property type="molecule type" value="Genomic_DNA"/>
</dbReference>
<dbReference type="PANTHER" id="PTHR34205">
    <property type="entry name" value="TRANSMEMBRANE PROTEIN"/>
    <property type="match status" value="1"/>
</dbReference>
<organism evidence="2 3">
    <name type="scientific">Acinetobacter venetianus</name>
    <dbReference type="NCBI Taxonomy" id="52133"/>
    <lineage>
        <taxon>Bacteria</taxon>
        <taxon>Pseudomonadati</taxon>
        <taxon>Pseudomonadota</taxon>
        <taxon>Gammaproteobacteria</taxon>
        <taxon>Moraxellales</taxon>
        <taxon>Moraxellaceae</taxon>
        <taxon>Acinetobacter</taxon>
    </lineage>
</organism>
<dbReference type="RefSeq" id="WP_061519692.1">
    <property type="nucleotide sequence ID" value="NZ_JRUE01000239.1"/>
</dbReference>
<proteinExistence type="predicted"/>
<sequence length="119" mass="13737">MSHNTQELMKNNTEQMEASDVRYKTLAEFYPFYLSQHENATCRRLHFVGTSCVIGITAASVVTGSAKLLWALPVVGYGFAWVGHFFYEHNKPATFKQPFFSLACDFIMYKDILLKRVKW</sequence>
<dbReference type="PANTHER" id="PTHR34205:SF2">
    <property type="entry name" value="DUF962 DOMAIN-CONTAINING PROTEIN"/>
    <property type="match status" value="1"/>
</dbReference>
<dbReference type="Proteomes" id="UP000075680">
    <property type="component" value="Unassembled WGS sequence"/>
</dbReference>
<gene>
    <name evidence="2" type="ORF">AVENLUH5627_03210</name>
</gene>
<comment type="caution">
    <text evidence="2">The sequence shown here is derived from an EMBL/GenBank/DDBJ whole genome shotgun (WGS) entry which is preliminary data.</text>
</comment>
<protein>
    <recommendedName>
        <fullName evidence="4">DUF962 domain-containing protein</fullName>
    </recommendedName>
</protein>
<reference evidence="2 3" key="1">
    <citation type="journal article" date="2016" name="Sci. Rep.">
        <title>Genomic and phenotypic characterization of the species Acinetobacter venetianus.</title>
        <authorList>
            <person name="Fondi M."/>
            <person name="Maida I."/>
            <person name="Perrin E."/>
            <person name="Orlandini V."/>
            <person name="La Torre L."/>
            <person name="Bosi E."/>
            <person name="Negroni A."/>
            <person name="Zanaroli G."/>
            <person name="Fava F."/>
            <person name="Decorosi F."/>
            <person name="Giovannetti L."/>
            <person name="Viti C."/>
            <person name="Vaneechoutte M."/>
            <person name="Dijkshoorn L."/>
            <person name="Fani R."/>
        </authorList>
    </citation>
    <scope>NUCLEOTIDE SEQUENCE [LARGE SCALE GENOMIC DNA]</scope>
    <source>
        <strain evidence="2 3">LUH5627</strain>
    </source>
</reference>
<keyword evidence="1" id="KW-0472">Membrane</keyword>
<keyword evidence="1" id="KW-1133">Transmembrane helix</keyword>
<evidence type="ECO:0000313" key="2">
    <source>
        <dbReference type="EMBL" id="KXZ63817.1"/>
    </source>
</evidence>
<dbReference type="AlphaFoldDB" id="A0A150HK96"/>
<dbReference type="PATRIC" id="fig|52133.18.peg.3289"/>
<name>A0A150HK96_9GAMM</name>